<dbReference type="OrthoDB" id="259687at2"/>
<keyword evidence="5 6" id="KW-0472">Membrane</keyword>
<evidence type="ECO:0000256" key="4">
    <source>
        <dbReference type="ARBA" id="ARBA00022989"/>
    </source>
</evidence>
<gene>
    <name evidence="7" type="ORF">AVL61_11195</name>
</gene>
<feature type="transmembrane region" description="Helical" evidence="6">
    <location>
        <begin position="362"/>
        <end position="382"/>
    </location>
</feature>
<comment type="caution">
    <text evidence="7">The sequence shown here is derived from an EMBL/GenBank/DDBJ whole genome shotgun (WGS) entry which is preliminary data.</text>
</comment>
<evidence type="ECO:0000256" key="1">
    <source>
        <dbReference type="ARBA" id="ARBA00004651"/>
    </source>
</evidence>
<protein>
    <submittedName>
        <fullName evidence="7">Transporter</fullName>
    </submittedName>
</protein>
<dbReference type="PANTHER" id="PTHR42770:SF7">
    <property type="entry name" value="MEMBRANE PROTEIN"/>
    <property type="match status" value="1"/>
</dbReference>
<dbReference type="EMBL" id="LQBK01000003">
    <property type="protein sequence ID" value="KUG61887.1"/>
    <property type="molecule type" value="Genomic_DNA"/>
</dbReference>
<dbReference type="GO" id="GO:0022857">
    <property type="term" value="F:transmembrane transporter activity"/>
    <property type="evidence" value="ECO:0007669"/>
    <property type="project" value="InterPro"/>
</dbReference>
<feature type="transmembrane region" description="Helical" evidence="6">
    <location>
        <begin position="49"/>
        <end position="71"/>
    </location>
</feature>
<name>A0A0W8INX0_KOCRO</name>
<feature type="transmembrane region" description="Helical" evidence="6">
    <location>
        <begin position="200"/>
        <end position="218"/>
    </location>
</feature>
<dbReference type="InterPro" id="IPR002293">
    <property type="entry name" value="AA/rel_permease1"/>
</dbReference>
<dbReference type="eggNOG" id="COG0531">
    <property type="taxonomic scope" value="Bacteria"/>
</dbReference>
<evidence type="ECO:0000256" key="2">
    <source>
        <dbReference type="ARBA" id="ARBA00022475"/>
    </source>
</evidence>
<feature type="transmembrane region" description="Helical" evidence="6">
    <location>
        <begin position="290"/>
        <end position="317"/>
    </location>
</feature>
<feature type="transmembrane region" description="Helical" evidence="6">
    <location>
        <begin position="156"/>
        <end position="180"/>
    </location>
</feature>
<comment type="subcellular location">
    <subcellularLocation>
        <location evidence="1">Cell membrane</location>
        <topology evidence="1">Multi-pass membrane protein</topology>
    </subcellularLocation>
</comment>
<dbReference type="Gene3D" id="1.20.1740.10">
    <property type="entry name" value="Amino acid/polyamine transporter I"/>
    <property type="match status" value="1"/>
</dbReference>
<feature type="transmembrane region" description="Helical" evidence="6">
    <location>
        <begin position="416"/>
        <end position="434"/>
    </location>
</feature>
<evidence type="ECO:0000256" key="6">
    <source>
        <dbReference type="SAM" id="Phobius"/>
    </source>
</evidence>
<evidence type="ECO:0000256" key="3">
    <source>
        <dbReference type="ARBA" id="ARBA00022692"/>
    </source>
</evidence>
<feature type="transmembrane region" description="Helical" evidence="6">
    <location>
        <begin position="394"/>
        <end position="410"/>
    </location>
</feature>
<dbReference type="RefSeq" id="WP_058872685.1">
    <property type="nucleotide sequence ID" value="NZ_LQBK01000003.1"/>
</dbReference>
<dbReference type="STRING" id="136273.GY22_13325"/>
<keyword evidence="2" id="KW-1003">Cell membrane</keyword>
<dbReference type="GO" id="GO:0005886">
    <property type="term" value="C:plasma membrane"/>
    <property type="evidence" value="ECO:0007669"/>
    <property type="project" value="UniProtKB-SubCell"/>
</dbReference>
<dbReference type="AlphaFoldDB" id="A0A0W8INX0"/>
<keyword evidence="3 6" id="KW-0812">Transmembrane</keyword>
<proteinExistence type="predicted"/>
<reference evidence="8" key="1">
    <citation type="submission" date="2015-12" db="EMBL/GenBank/DDBJ databases">
        <authorList>
            <person name="Nair G.R."/>
            <person name="Kaur G."/>
            <person name="Mayilraj S."/>
        </authorList>
    </citation>
    <scope>NUCLEOTIDE SEQUENCE [LARGE SCALE GENOMIC DNA]</scope>
    <source>
        <strain evidence="8">CD08_4</strain>
    </source>
</reference>
<dbReference type="Pfam" id="PF13520">
    <property type="entry name" value="AA_permease_2"/>
    <property type="match status" value="1"/>
</dbReference>
<feature type="transmembrane region" description="Helical" evidence="6">
    <location>
        <begin position="20"/>
        <end position="43"/>
    </location>
</feature>
<sequence>MSTSPGHPALARRLGTLDAAVIGVGSMVGAGVFVAFAPAAALAGPRLPLALLLAAVVAWCNASSTAQLAAVHPASGGAYLYANRQLGPWPGFVAGWGFVTGKTASAAAMALTFGLYTAELTGADDAGARLLAVAAVLGLTAVNLGGVTRTARLTQLLVLPVLVVLLAVAVLLFAGTGPAAGGASGAGPGGWVGAAWDGTAWGVLPAAGTLFFAFAGYARVATMGEEVRDPARTIPRAVLGALAFTLLLYGLLGLGLLRFLGVDRLAASTAPLLAVVRDAGWAAGPATAGAVVVTAAAALATLGALLALVAGISRTALAMARERDLPGPLSAVSRRHRVPWAAELAVAGLVVVLVLVGDVRTVIGFSSFGVLVYYALANLSALTLAQRPRWAPRAVNALGLTGCLVLAFTLPWQSVVTMLVVFAVGLAGRALVLARRR</sequence>
<organism evidence="7 8">
    <name type="scientific">Kocuria rosea subsp. polaris</name>
    <dbReference type="NCBI Taxonomy" id="136273"/>
    <lineage>
        <taxon>Bacteria</taxon>
        <taxon>Bacillati</taxon>
        <taxon>Actinomycetota</taxon>
        <taxon>Actinomycetes</taxon>
        <taxon>Micrococcales</taxon>
        <taxon>Micrococcaceae</taxon>
        <taxon>Kocuria</taxon>
    </lineage>
</organism>
<feature type="transmembrane region" description="Helical" evidence="6">
    <location>
        <begin position="338"/>
        <end position="356"/>
    </location>
</feature>
<dbReference type="PANTHER" id="PTHR42770">
    <property type="entry name" value="AMINO ACID TRANSPORTER-RELATED"/>
    <property type="match status" value="1"/>
</dbReference>
<feature type="transmembrane region" description="Helical" evidence="6">
    <location>
        <begin position="126"/>
        <end position="144"/>
    </location>
</feature>
<feature type="transmembrane region" description="Helical" evidence="6">
    <location>
        <begin position="238"/>
        <end position="260"/>
    </location>
</feature>
<dbReference type="InterPro" id="IPR050367">
    <property type="entry name" value="APC_superfamily"/>
</dbReference>
<keyword evidence="4 6" id="KW-1133">Transmembrane helix</keyword>
<dbReference type="Proteomes" id="UP000053512">
    <property type="component" value="Unassembled WGS sequence"/>
</dbReference>
<evidence type="ECO:0000256" key="5">
    <source>
        <dbReference type="ARBA" id="ARBA00023136"/>
    </source>
</evidence>
<accession>A0A0W8INX0</accession>
<dbReference type="PIRSF" id="PIRSF006060">
    <property type="entry name" value="AA_transporter"/>
    <property type="match status" value="1"/>
</dbReference>
<evidence type="ECO:0000313" key="7">
    <source>
        <dbReference type="EMBL" id="KUG61887.1"/>
    </source>
</evidence>
<evidence type="ECO:0000313" key="8">
    <source>
        <dbReference type="Proteomes" id="UP000053512"/>
    </source>
</evidence>